<evidence type="ECO:0000313" key="2">
    <source>
        <dbReference type="Proteomes" id="UP001217838"/>
    </source>
</evidence>
<proteinExistence type="predicted"/>
<evidence type="ECO:0000313" key="1">
    <source>
        <dbReference type="EMBL" id="MDC0675291.1"/>
    </source>
</evidence>
<keyword evidence="2" id="KW-1185">Reference proteome</keyword>
<organism evidence="1 2">
    <name type="scientific">Nannocystis radixulma</name>
    <dbReference type="NCBI Taxonomy" id="2995305"/>
    <lineage>
        <taxon>Bacteria</taxon>
        <taxon>Pseudomonadati</taxon>
        <taxon>Myxococcota</taxon>
        <taxon>Polyangia</taxon>
        <taxon>Nannocystales</taxon>
        <taxon>Nannocystaceae</taxon>
        <taxon>Nannocystis</taxon>
    </lineage>
</organism>
<protein>
    <submittedName>
        <fullName evidence="1">Uncharacterized protein</fullName>
    </submittedName>
</protein>
<name>A0ABT5BQT8_9BACT</name>
<gene>
    <name evidence="1" type="ORF">POL58_46545</name>
</gene>
<accession>A0ABT5BQT8</accession>
<reference evidence="1 2" key="1">
    <citation type="submission" date="2022-11" db="EMBL/GenBank/DDBJ databases">
        <title>Minimal conservation of predation-associated metabolite biosynthetic gene clusters underscores biosynthetic potential of Myxococcota including descriptions for ten novel species: Archangium lansinium sp. nov., Myxococcus landrumus sp. nov., Nannocystis bai.</title>
        <authorList>
            <person name="Ahearne A."/>
            <person name="Stevens C."/>
            <person name="Dowd S."/>
        </authorList>
    </citation>
    <scope>NUCLEOTIDE SEQUENCE [LARGE SCALE GENOMIC DNA]</scope>
    <source>
        <strain evidence="1 2">NCELM</strain>
    </source>
</reference>
<comment type="caution">
    <text evidence="1">The sequence shown here is derived from an EMBL/GenBank/DDBJ whole genome shotgun (WGS) entry which is preliminary data.</text>
</comment>
<dbReference type="RefSeq" id="WP_272010231.1">
    <property type="nucleotide sequence ID" value="NZ_JAQNDN010000027.1"/>
</dbReference>
<sequence length="190" mass="21419">MDPVETVTAALSRWCAREGVVGLRLAEVLPKQASDHRYVSLLFWEGFHGEDTAKRFAEYLRAEHPELGGPHLVFMEERAYDHPPDEEAAAFVAEHARDFAMAYLDHLARTRGAHGLRVADDVEFFEYTHDVDDPESETGEAYGARLWLERDPAAPSDGLDPHEVAAVLDRAYGYEPRVRVRLGVWFAARG</sequence>
<dbReference type="EMBL" id="JAQNDN010000027">
    <property type="protein sequence ID" value="MDC0675291.1"/>
    <property type="molecule type" value="Genomic_DNA"/>
</dbReference>
<dbReference type="Proteomes" id="UP001217838">
    <property type="component" value="Unassembled WGS sequence"/>
</dbReference>